<dbReference type="KEGG" id="moc:BB934_11230"/>
<name>A0A1B2EFL4_9HYPH</name>
<dbReference type="InterPro" id="IPR016171">
    <property type="entry name" value="Vanillyl_alc_oxidase_C-sub2"/>
</dbReference>
<protein>
    <submittedName>
        <fullName evidence="6">Hydroxyacid dehydrogenase</fullName>
    </submittedName>
</protein>
<evidence type="ECO:0000256" key="3">
    <source>
        <dbReference type="ARBA" id="ARBA00022630"/>
    </source>
</evidence>
<dbReference type="InterPro" id="IPR016166">
    <property type="entry name" value="FAD-bd_PCMH"/>
</dbReference>
<dbReference type="InterPro" id="IPR016167">
    <property type="entry name" value="FAD-bd_PCMH_sub1"/>
</dbReference>
<dbReference type="GO" id="GO:0071949">
    <property type="term" value="F:FAD binding"/>
    <property type="evidence" value="ECO:0007669"/>
    <property type="project" value="InterPro"/>
</dbReference>
<dbReference type="Gene3D" id="3.30.465.10">
    <property type="match status" value="1"/>
</dbReference>
<dbReference type="PROSITE" id="PS51387">
    <property type="entry name" value="FAD_PCMH"/>
    <property type="match status" value="1"/>
</dbReference>
<proteinExistence type="inferred from homology"/>
<dbReference type="Gene3D" id="3.30.43.10">
    <property type="entry name" value="Uridine Diphospho-n-acetylenolpyruvylglucosamine Reductase, domain 2"/>
    <property type="match status" value="1"/>
</dbReference>
<dbReference type="AlphaFoldDB" id="A0A1B2EFL4"/>
<dbReference type="RefSeq" id="WP_418294739.1">
    <property type="nucleotide sequence ID" value="NZ_CP016616.1"/>
</dbReference>
<feature type="domain" description="FAD-binding PCMH-type" evidence="5">
    <location>
        <begin position="46"/>
        <end position="224"/>
    </location>
</feature>
<evidence type="ECO:0000259" key="5">
    <source>
        <dbReference type="PROSITE" id="PS51387"/>
    </source>
</evidence>
<accession>A0A1B2EFL4</accession>
<evidence type="ECO:0000256" key="4">
    <source>
        <dbReference type="ARBA" id="ARBA00022827"/>
    </source>
</evidence>
<dbReference type="InterPro" id="IPR016164">
    <property type="entry name" value="FAD-linked_Oxase-like_C"/>
</dbReference>
<evidence type="ECO:0000313" key="6">
    <source>
        <dbReference type="EMBL" id="ANY78729.1"/>
    </source>
</evidence>
<dbReference type="InterPro" id="IPR036318">
    <property type="entry name" value="FAD-bd_PCMH-like_sf"/>
</dbReference>
<evidence type="ECO:0000256" key="1">
    <source>
        <dbReference type="ARBA" id="ARBA00001974"/>
    </source>
</evidence>
<dbReference type="SUPFAM" id="SSF55103">
    <property type="entry name" value="FAD-linked oxidases, C-terminal domain"/>
    <property type="match status" value="1"/>
</dbReference>
<evidence type="ECO:0000256" key="2">
    <source>
        <dbReference type="ARBA" id="ARBA00008000"/>
    </source>
</evidence>
<comment type="similarity">
    <text evidence="2">Belongs to the FAD-binding oxidoreductase/transferase type 4 family.</text>
</comment>
<organism evidence="6">
    <name type="scientific">Microvirga ossetica</name>
    <dbReference type="NCBI Taxonomy" id="1882682"/>
    <lineage>
        <taxon>Bacteria</taxon>
        <taxon>Pseudomonadati</taxon>
        <taxon>Pseudomonadota</taxon>
        <taxon>Alphaproteobacteria</taxon>
        <taxon>Hyphomicrobiales</taxon>
        <taxon>Methylobacteriaceae</taxon>
        <taxon>Microvirga</taxon>
    </lineage>
</organism>
<dbReference type="PANTHER" id="PTHR43716">
    <property type="entry name" value="D-2-HYDROXYGLUTARATE DEHYDROGENASE, MITOCHONDRIAL"/>
    <property type="match status" value="1"/>
</dbReference>
<reference evidence="6" key="1">
    <citation type="submission" date="2016-07" db="EMBL/GenBank/DDBJ databases">
        <title>Microvirga ossetica sp. nov. a new species of rhizobia isolated from root nodules of the legume species Vicia alpestris Steven originated from North Ossetia region in the Caucasus.</title>
        <authorList>
            <person name="Safronova V.I."/>
            <person name="Kuznetsova I.G."/>
            <person name="Sazanova A.L."/>
            <person name="Belimov A."/>
            <person name="Andronov E."/>
            <person name="Osledkin Y.S."/>
            <person name="Onishchuk O.P."/>
            <person name="Kurchak O.N."/>
            <person name="Shaposhnikov A.I."/>
            <person name="Willems A."/>
            <person name="Tikhonovich I.A."/>
        </authorList>
    </citation>
    <scope>NUCLEOTIDE SEQUENCE [LARGE SCALE GENOMIC DNA]</scope>
    <source>
        <strain evidence="6">V5/3M</strain>
    </source>
</reference>
<dbReference type="InterPro" id="IPR016169">
    <property type="entry name" value="FAD-bd_PCMH_sub2"/>
</dbReference>
<dbReference type="Gene3D" id="3.30.70.2740">
    <property type="match status" value="1"/>
</dbReference>
<sequence length="492" mass="52552">MKAPVISMVEFDSGLLDVLRARLGAKHVIVDPADMAGYLVEERKLYRGTAMAVVRPGSTEEVAFVVRECAKAGVAIVPQGGNTGLVGGGVPHRGVVLSLARLDRIREVNAFNATITAEAGCILKSVQDAARAVDCIFPLSLASEGSCRIGGNIATNAGGVNVLRYGNTRDLVLGLEVVLADGRIWNGLKGLRKDNMGYDLKNLFIGSEGTLGIITAAVLKLFPRPKTQVVAFVGCASPHAALDLFESLRQRAGDELTAFEFMPRFALEIVLKHAPGAIRPLEGDHAAYALIELSSPDPELDLREQMEKVLEAAFEAGIVEDATIAASEAQNAALWHLRESLSDVQGLEGGSIKHDVSVPVSDVADFIMTASQACEAALPSVRVCAFGHFGDGNIHFNLSQPVDMEKQVFLAQWERFNRIVHDIVHAMNGSIAAEHGVGLIKRDELARYKDPVALDLMRTVKAALDPQNILNPGKIVTLGEDLPPALPVGGKT</sequence>
<dbReference type="GO" id="GO:0022904">
    <property type="term" value="P:respiratory electron transport chain"/>
    <property type="evidence" value="ECO:0007669"/>
    <property type="project" value="TreeGrafter"/>
</dbReference>
<dbReference type="EMBL" id="CP016616">
    <property type="protein sequence ID" value="ANY78729.1"/>
    <property type="molecule type" value="Genomic_DNA"/>
</dbReference>
<dbReference type="Pfam" id="PF01565">
    <property type="entry name" value="FAD_binding_4"/>
    <property type="match status" value="1"/>
</dbReference>
<keyword evidence="4" id="KW-0274">FAD</keyword>
<dbReference type="GO" id="GO:0003824">
    <property type="term" value="F:catalytic activity"/>
    <property type="evidence" value="ECO:0007669"/>
    <property type="project" value="InterPro"/>
</dbReference>
<dbReference type="InterPro" id="IPR006094">
    <property type="entry name" value="Oxid_FAD_bind_N"/>
</dbReference>
<gene>
    <name evidence="6" type="ORF">BB934_11230</name>
</gene>
<dbReference type="Gene3D" id="1.10.45.10">
    <property type="entry name" value="Vanillyl-alcohol Oxidase, Chain A, domain 4"/>
    <property type="match status" value="1"/>
</dbReference>
<dbReference type="FunFam" id="1.10.45.10:FF:000001">
    <property type="entry name" value="D-lactate dehydrogenase mitochondrial"/>
    <property type="match status" value="1"/>
</dbReference>
<dbReference type="InterPro" id="IPR004113">
    <property type="entry name" value="FAD-bd_oxidored_4_C"/>
</dbReference>
<comment type="cofactor">
    <cofactor evidence="1">
        <name>FAD</name>
        <dbReference type="ChEBI" id="CHEBI:57692"/>
    </cofactor>
</comment>
<dbReference type="Pfam" id="PF02913">
    <property type="entry name" value="FAD-oxidase_C"/>
    <property type="match status" value="1"/>
</dbReference>
<dbReference type="SUPFAM" id="SSF56176">
    <property type="entry name" value="FAD-binding/transporter-associated domain-like"/>
    <property type="match status" value="1"/>
</dbReference>
<keyword evidence="3" id="KW-0285">Flavoprotein</keyword>
<dbReference type="InterPro" id="IPR051264">
    <property type="entry name" value="FAD-oxidored/transferase_4"/>
</dbReference>
<dbReference type="Gene3D" id="3.30.70.2190">
    <property type="match status" value="1"/>
</dbReference>
<dbReference type="PANTHER" id="PTHR43716:SF2">
    <property type="entry name" value="BLL6224 PROTEIN"/>
    <property type="match status" value="1"/>
</dbReference>